<name>A0A8X7YYV4_POPTO</name>
<dbReference type="Proteomes" id="UP000886885">
    <property type="component" value="Chromosome 10A"/>
</dbReference>
<comment type="caution">
    <text evidence="1">The sequence shown here is derived from an EMBL/GenBank/DDBJ whole genome shotgun (WGS) entry which is preliminary data.</text>
</comment>
<keyword evidence="2" id="KW-1185">Reference proteome</keyword>
<evidence type="ECO:0000313" key="2">
    <source>
        <dbReference type="Proteomes" id="UP000886885"/>
    </source>
</evidence>
<gene>
    <name evidence="1" type="ORF">POTOM_036363</name>
</gene>
<dbReference type="AlphaFoldDB" id="A0A8X7YYV4"/>
<protein>
    <submittedName>
        <fullName evidence="1">Uncharacterized protein</fullName>
    </submittedName>
</protein>
<evidence type="ECO:0000313" key="1">
    <source>
        <dbReference type="EMBL" id="KAG6759869.1"/>
    </source>
</evidence>
<dbReference type="EMBL" id="JAAWWB010000019">
    <property type="protein sequence ID" value="KAG6759869.1"/>
    <property type="molecule type" value="Genomic_DNA"/>
</dbReference>
<accession>A0A8X7YYV4</accession>
<organism evidence="1 2">
    <name type="scientific">Populus tomentosa</name>
    <name type="common">Chinese white poplar</name>
    <dbReference type="NCBI Taxonomy" id="118781"/>
    <lineage>
        <taxon>Eukaryota</taxon>
        <taxon>Viridiplantae</taxon>
        <taxon>Streptophyta</taxon>
        <taxon>Embryophyta</taxon>
        <taxon>Tracheophyta</taxon>
        <taxon>Spermatophyta</taxon>
        <taxon>Magnoliopsida</taxon>
        <taxon>eudicotyledons</taxon>
        <taxon>Gunneridae</taxon>
        <taxon>Pentapetalae</taxon>
        <taxon>rosids</taxon>
        <taxon>fabids</taxon>
        <taxon>Malpighiales</taxon>
        <taxon>Salicaceae</taxon>
        <taxon>Saliceae</taxon>
        <taxon>Populus</taxon>
    </lineage>
</organism>
<reference evidence="1" key="1">
    <citation type="journal article" date="2020" name="bioRxiv">
        <title>Hybrid origin of Populus tomentosa Carr. identified through genome sequencing and phylogenomic analysis.</title>
        <authorList>
            <person name="An X."/>
            <person name="Gao K."/>
            <person name="Chen Z."/>
            <person name="Li J."/>
            <person name="Yang X."/>
            <person name="Yang X."/>
            <person name="Zhou J."/>
            <person name="Guo T."/>
            <person name="Zhao T."/>
            <person name="Huang S."/>
            <person name="Miao D."/>
            <person name="Khan W.U."/>
            <person name="Rao P."/>
            <person name="Ye M."/>
            <person name="Lei B."/>
            <person name="Liao W."/>
            <person name="Wang J."/>
            <person name="Ji L."/>
            <person name="Li Y."/>
            <person name="Guo B."/>
            <person name="Mustafa N.S."/>
            <person name="Li S."/>
            <person name="Yun Q."/>
            <person name="Keller S.R."/>
            <person name="Mao J."/>
            <person name="Zhang R."/>
            <person name="Strauss S.H."/>
        </authorList>
    </citation>
    <scope>NUCLEOTIDE SEQUENCE</scope>
    <source>
        <strain evidence="1">GM15</strain>
        <tissue evidence="1">Leaf</tissue>
    </source>
</reference>
<proteinExistence type="predicted"/>
<sequence>MHGHCATVLIVAGRSATIGTVVENVGVVINILLAKGMRSGSLKAGVEQRKQQHLESSPAPVSQKSASFRWFHCFSCCSWGCSFNRCCSCQKIKCCC</sequence>